<dbReference type="AlphaFoldDB" id="A0ABC8RAX9"/>
<accession>A0ABC8RAX9</accession>
<feature type="compositionally biased region" description="Polar residues" evidence="1">
    <location>
        <begin position="14"/>
        <end position="30"/>
    </location>
</feature>
<protein>
    <submittedName>
        <fullName evidence="2">Uncharacterized protein</fullName>
    </submittedName>
</protein>
<proteinExistence type="predicted"/>
<feature type="compositionally biased region" description="Polar residues" evidence="1">
    <location>
        <begin position="55"/>
        <end position="75"/>
    </location>
</feature>
<keyword evidence="3" id="KW-1185">Reference proteome</keyword>
<evidence type="ECO:0000313" key="3">
    <source>
        <dbReference type="Proteomes" id="UP001642360"/>
    </source>
</evidence>
<dbReference type="EMBL" id="CAUOFW020001066">
    <property type="protein sequence ID" value="CAK9140700.1"/>
    <property type="molecule type" value="Genomic_DNA"/>
</dbReference>
<name>A0ABC8RAX9_9AQUA</name>
<evidence type="ECO:0000313" key="2">
    <source>
        <dbReference type="EMBL" id="CAK9140700.1"/>
    </source>
</evidence>
<feature type="region of interest" description="Disordered" evidence="1">
    <location>
        <begin position="1"/>
        <end position="142"/>
    </location>
</feature>
<evidence type="ECO:0000256" key="1">
    <source>
        <dbReference type="SAM" id="MobiDB-lite"/>
    </source>
</evidence>
<dbReference type="Proteomes" id="UP001642360">
    <property type="component" value="Unassembled WGS sequence"/>
</dbReference>
<reference evidence="2 3" key="1">
    <citation type="submission" date="2024-02" db="EMBL/GenBank/DDBJ databases">
        <authorList>
            <person name="Vignale AGUSTIN F."/>
            <person name="Sosa J E."/>
            <person name="Modenutti C."/>
        </authorList>
    </citation>
    <scope>NUCLEOTIDE SEQUENCE [LARGE SCALE GENOMIC DNA]</scope>
</reference>
<comment type="caution">
    <text evidence="2">The sequence shown here is derived from an EMBL/GenBank/DDBJ whole genome shotgun (WGS) entry which is preliminary data.</text>
</comment>
<gene>
    <name evidence="2" type="ORF">ILEXP_LOCUS8209</name>
</gene>
<feature type="compositionally biased region" description="Polar residues" evidence="1">
    <location>
        <begin position="94"/>
        <end position="115"/>
    </location>
</feature>
<organism evidence="2 3">
    <name type="scientific">Ilex paraguariensis</name>
    <name type="common">yerba mate</name>
    <dbReference type="NCBI Taxonomy" id="185542"/>
    <lineage>
        <taxon>Eukaryota</taxon>
        <taxon>Viridiplantae</taxon>
        <taxon>Streptophyta</taxon>
        <taxon>Embryophyta</taxon>
        <taxon>Tracheophyta</taxon>
        <taxon>Spermatophyta</taxon>
        <taxon>Magnoliopsida</taxon>
        <taxon>eudicotyledons</taxon>
        <taxon>Gunneridae</taxon>
        <taxon>Pentapetalae</taxon>
        <taxon>asterids</taxon>
        <taxon>campanulids</taxon>
        <taxon>Aquifoliales</taxon>
        <taxon>Aquifoliaceae</taxon>
        <taxon>Ilex</taxon>
    </lineage>
</organism>
<sequence>MKPPTALNPPRATNDINKQTPQAHKQQASIDNHHPPTAPKPKPTQLPTAKHLLSTACNGYPQATTTATNDINKQTPLHKPSPCLAHSPAHKPNDNNQPKPHCPQAQQPLPTSPTTIAHKPNDKHPDQPHCPNPNPNPIYHRQAHNPLSLLPTVGSLTTDQSTHWSTIGSQFFLESSSPLICS</sequence>